<dbReference type="GO" id="GO:0016787">
    <property type="term" value="F:hydrolase activity"/>
    <property type="evidence" value="ECO:0007669"/>
    <property type="project" value="UniProtKB-KW"/>
</dbReference>
<evidence type="ECO:0000313" key="8">
    <source>
        <dbReference type="EMBL" id="GGO46701.1"/>
    </source>
</evidence>
<feature type="coiled-coil region" evidence="5">
    <location>
        <begin position="164"/>
        <end position="223"/>
    </location>
</feature>
<evidence type="ECO:0000256" key="2">
    <source>
        <dbReference type="ARBA" id="ARBA00022670"/>
    </source>
</evidence>
<organism evidence="8 9">
    <name type="scientific">Streptomyces daqingensis</name>
    <dbReference type="NCBI Taxonomy" id="1472640"/>
    <lineage>
        <taxon>Bacteria</taxon>
        <taxon>Bacillati</taxon>
        <taxon>Actinomycetota</taxon>
        <taxon>Actinomycetes</taxon>
        <taxon>Kitasatosporales</taxon>
        <taxon>Streptomycetaceae</taxon>
        <taxon>Streptomyces</taxon>
    </lineage>
</organism>
<reference evidence="9" key="1">
    <citation type="journal article" date="2019" name="Int. J. Syst. Evol. Microbiol.">
        <title>The Global Catalogue of Microorganisms (GCM) 10K type strain sequencing project: providing services to taxonomists for standard genome sequencing and annotation.</title>
        <authorList>
            <consortium name="The Broad Institute Genomics Platform"/>
            <consortium name="The Broad Institute Genome Sequencing Center for Infectious Disease"/>
            <person name="Wu L."/>
            <person name="Ma J."/>
        </authorList>
    </citation>
    <scope>NUCLEOTIDE SEQUENCE [LARGE SCALE GENOMIC DNA]</scope>
    <source>
        <strain evidence="9">CGMCC 4.7178</strain>
    </source>
</reference>
<proteinExistence type="inferred from homology"/>
<name>A0ABQ2M495_9ACTN</name>
<evidence type="ECO:0000256" key="3">
    <source>
        <dbReference type="ARBA" id="ARBA00022801"/>
    </source>
</evidence>
<keyword evidence="2" id="KW-0645">Protease</keyword>
<dbReference type="Gene3D" id="3.90.1720.10">
    <property type="entry name" value="endopeptidase domain like (from Nostoc punctiforme)"/>
    <property type="match status" value="1"/>
</dbReference>
<dbReference type="InterPro" id="IPR000064">
    <property type="entry name" value="NLP_P60_dom"/>
</dbReference>
<dbReference type="InterPro" id="IPR038765">
    <property type="entry name" value="Papain-like_cys_pep_sf"/>
</dbReference>
<feature type="chain" id="PRO_5045593014" evidence="6">
    <location>
        <begin position="30"/>
        <end position="355"/>
    </location>
</feature>
<protein>
    <submittedName>
        <fullName evidence="8">Glycoside hydrolase</fullName>
    </submittedName>
</protein>
<gene>
    <name evidence="8" type="ORF">GCM10012287_17680</name>
</gene>
<evidence type="ECO:0000256" key="1">
    <source>
        <dbReference type="ARBA" id="ARBA00007074"/>
    </source>
</evidence>
<evidence type="ECO:0000313" key="9">
    <source>
        <dbReference type="Proteomes" id="UP000631535"/>
    </source>
</evidence>
<keyword evidence="6" id="KW-0732">Signal</keyword>
<dbReference type="SUPFAM" id="SSF54001">
    <property type="entry name" value="Cysteine proteinases"/>
    <property type="match status" value="1"/>
</dbReference>
<dbReference type="Pfam" id="PF00877">
    <property type="entry name" value="NLPC_P60"/>
    <property type="match status" value="1"/>
</dbReference>
<feature type="domain" description="NlpC/P60" evidence="7">
    <location>
        <begin position="239"/>
        <end position="355"/>
    </location>
</feature>
<keyword evidence="5" id="KW-0175">Coiled coil</keyword>
<evidence type="ECO:0000256" key="5">
    <source>
        <dbReference type="SAM" id="Coils"/>
    </source>
</evidence>
<accession>A0ABQ2M495</accession>
<evidence type="ECO:0000256" key="4">
    <source>
        <dbReference type="ARBA" id="ARBA00022807"/>
    </source>
</evidence>
<keyword evidence="9" id="KW-1185">Reference proteome</keyword>
<keyword evidence="3 8" id="KW-0378">Hydrolase</keyword>
<sequence length="355" mass="38656">MGGTAKHRAVVAACVLGMLAVPAAGTAHADPGGRDGGEGASGASGPSLEDVQKQIDRLHDRAEAAAEAYNGAEERAKSQAKAVKSLKEKASSLRVKQREYKNTAGALARAQYRSGGMPDEARLILRESPEAFMRDAFIMRKGQRAAMGVITTLARSEFKLEKYADEAAAKLKALEANRKRKAAAKKKVERELERAEQLESRLAKDELKRLRQLEDEAAWARQSKWLKSGVLDDISGKASKAGKRAIAYATNQIGKDYEWGAEGPRTFDCSGLTLRAWQAAGEEIPRTSQEQWRQLPRVPLREMRPGDLIIYKRDASHVGMYVGGGEMVHAPRTGRQITIAGAGSLLIKGVVRPDK</sequence>
<feature type="coiled-coil region" evidence="5">
    <location>
        <begin position="48"/>
        <end position="103"/>
    </location>
</feature>
<dbReference type="Proteomes" id="UP000631535">
    <property type="component" value="Unassembled WGS sequence"/>
</dbReference>
<dbReference type="EMBL" id="BMMP01000004">
    <property type="protein sequence ID" value="GGO46701.1"/>
    <property type="molecule type" value="Genomic_DNA"/>
</dbReference>
<comment type="caution">
    <text evidence="8">The sequence shown here is derived from an EMBL/GenBank/DDBJ whole genome shotgun (WGS) entry which is preliminary data.</text>
</comment>
<comment type="similarity">
    <text evidence="1">Belongs to the peptidase C40 family.</text>
</comment>
<dbReference type="PANTHER" id="PTHR47359">
    <property type="entry name" value="PEPTIDOGLYCAN DL-ENDOPEPTIDASE CWLO"/>
    <property type="match status" value="1"/>
</dbReference>
<dbReference type="PANTHER" id="PTHR47359:SF3">
    <property type="entry name" value="NLP_P60 DOMAIN-CONTAINING PROTEIN-RELATED"/>
    <property type="match status" value="1"/>
</dbReference>
<dbReference type="InterPro" id="IPR051794">
    <property type="entry name" value="PG_Endopeptidase_C40"/>
</dbReference>
<feature type="signal peptide" evidence="6">
    <location>
        <begin position="1"/>
        <end position="29"/>
    </location>
</feature>
<evidence type="ECO:0000259" key="7">
    <source>
        <dbReference type="PROSITE" id="PS51935"/>
    </source>
</evidence>
<dbReference type="PROSITE" id="PS51935">
    <property type="entry name" value="NLPC_P60"/>
    <property type="match status" value="1"/>
</dbReference>
<evidence type="ECO:0000256" key="6">
    <source>
        <dbReference type="SAM" id="SignalP"/>
    </source>
</evidence>
<keyword evidence="4" id="KW-0788">Thiol protease</keyword>